<dbReference type="InterPro" id="IPR050455">
    <property type="entry name" value="Tpx_Peroxidase_subfamily"/>
</dbReference>
<sequence length="168" mass="19019">MFNGVKGLVELGDKAPDFTLPNQDFEPVSLYEVLKKGRPAVLIFFPAAFSPVCTKELCTFRDKMAQLEKANAEVLAISVDSPWCLKKFKDENRLAFNLLSDYNREVIKLYNVYHEDLKGLKMVAKRAVFIVKPDGTVAYKWVTDNPLNEPDYDEVVREANKIAGELVA</sequence>
<dbReference type="PANTHER" id="PTHR43110:SF1">
    <property type="entry name" value="THIOL PEROXIDASE"/>
    <property type="match status" value="1"/>
</dbReference>
<evidence type="ECO:0000256" key="2">
    <source>
        <dbReference type="ARBA" id="ARBA00023284"/>
    </source>
</evidence>
<reference evidence="5 6" key="1">
    <citation type="journal article" date="2013" name="Appl. Environ. Microbiol.">
        <title>Variation of the Virus-Related Elements within Syntenic Genomes of the Hyperthermophilic Archaeon Aeropyrum.</title>
        <authorList>
            <person name="Daifuku T."/>
            <person name="Yoshida T."/>
            <person name="Kitamura T."/>
            <person name="Kawaichi S."/>
            <person name="Inoue T."/>
            <person name="Nomura K."/>
            <person name="Yoshida Y."/>
            <person name="Kuno S."/>
            <person name="Sako Y."/>
        </authorList>
    </citation>
    <scope>NUCLEOTIDE SEQUENCE [LARGE SCALE GENOMIC DNA]</scope>
    <source>
        <strain evidence="5 6">SY1</strain>
    </source>
</reference>
<dbReference type="InterPro" id="IPR000866">
    <property type="entry name" value="AhpC/TSA"/>
</dbReference>
<evidence type="ECO:0000256" key="3">
    <source>
        <dbReference type="PIRSR" id="PIRSR000239-1"/>
    </source>
</evidence>
<dbReference type="eggNOG" id="arCOG00310">
    <property type="taxonomic scope" value="Archaea"/>
</dbReference>
<dbReference type="Proteomes" id="UP000016887">
    <property type="component" value="Chromosome"/>
</dbReference>
<evidence type="ECO:0000256" key="1">
    <source>
        <dbReference type="ARBA" id="ARBA00023002"/>
    </source>
</evidence>
<accession>U3TFN3</accession>
<evidence type="ECO:0000313" key="5">
    <source>
        <dbReference type="EMBL" id="BAN90798.1"/>
    </source>
</evidence>
<dbReference type="InterPro" id="IPR024706">
    <property type="entry name" value="Peroxiredoxin_AhpC-typ"/>
</dbReference>
<dbReference type="SUPFAM" id="SSF52833">
    <property type="entry name" value="Thioredoxin-like"/>
    <property type="match status" value="1"/>
</dbReference>
<dbReference type="KEGG" id="acj:ACAM_1329"/>
<dbReference type="InterPro" id="IPR013766">
    <property type="entry name" value="Thioredoxin_domain"/>
</dbReference>
<dbReference type="GO" id="GO:0004601">
    <property type="term" value="F:peroxidase activity"/>
    <property type="evidence" value="ECO:0007669"/>
    <property type="project" value="UniProtKB-KW"/>
</dbReference>
<organism evidence="5 6">
    <name type="scientific">Aeropyrum camini SY1 = JCM 12091</name>
    <dbReference type="NCBI Taxonomy" id="1198449"/>
    <lineage>
        <taxon>Archaea</taxon>
        <taxon>Thermoproteota</taxon>
        <taxon>Thermoprotei</taxon>
        <taxon>Desulfurococcales</taxon>
        <taxon>Desulfurococcaceae</taxon>
        <taxon>Aeropyrum</taxon>
    </lineage>
</organism>
<dbReference type="EMBL" id="AP012489">
    <property type="protein sequence ID" value="BAN90798.1"/>
    <property type="molecule type" value="Genomic_DNA"/>
</dbReference>
<dbReference type="STRING" id="1198449.ACAM_1329"/>
<dbReference type="PROSITE" id="PS51352">
    <property type="entry name" value="THIOREDOXIN_2"/>
    <property type="match status" value="1"/>
</dbReference>
<dbReference type="Gene3D" id="3.40.30.10">
    <property type="entry name" value="Glutaredoxin"/>
    <property type="match status" value="1"/>
</dbReference>
<dbReference type="InterPro" id="IPR036249">
    <property type="entry name" value="Thioredoxin-like_sf"/>
</dbReference>
<keyword evidence="1" id="KW-0560">Oxidoreductase</keyword>
<feature type="domain" description="Thioredoxin" evidence="4">
    <location>
        <begin position="9"/>
        <end position="164"/>
    </location>
</feature>
<dbReference type="PIRSF" id="PIRSF000239">
    <property type="entry name" value="AHPC"/>
    <property type="match status" value="1"/>
</dbReference>
<keyword evidence="6" id="KW-1185">Reference proteome</keyword>
<evidence type="ECO:0000259" key="4">
    <source>
        <dbReference type="PROSITE" id="PS51352"/>
    </source>
</evidence>
<dbReference type="AlphaFoldDB" id="U3TFN3"/>
<evidence type="ECO:0000313" key="6">
    <source>
        <dbReference type="Proteomes" id="UP000016887"/>
    </source>
</evidence>
<dbReference type="PANTHER" id="PTHR43110">
    <property type="entry name" value="THIOL PEROXIDASE"/>
    <property type="match status" value="1"/>
</dbReference>
<name>U3TFN3_9CREN</name>
<feature type="active site" description="Cysteine sulfenic acid (-SOH) intermediate; for peroxidase activity" evidence="3">
    <location>
        <position position="53"/>
    </location>
</feature>
<proteinExistence type="predicted"/>
<dbReference type="Pfam" id="PF00578">
    <property type="entry name" value="AhpC-TSA"/>
    <property type="match status" value="1"/>
</dbReference>
<protein>
    <submittedName>
        <fullName evidence="5">Thiol peroxidase</fullName>
    </submittedName>
</protein>
<gene>
    <name evidence="5" type="primary">bcp</name>
    <name evidence="5" type="ORF">ACAM_1329</name>
</gene>
<keyword evidence="2" id="KW-0676">Redox-active center</keyword>
<dbReference type="CDD" id="cd03018">
    <property type="entry name" value="PRX_AhpE_like"/>
    <property type="match status" value="1"/>
</dbReference>
<keyword evidence="5" id="KW-0575">Peroxidase</keyword>